<reference evidence="2" key="1">
    <citation type="submission" date="2013-12" db="EMBL/GenBank/DDBJ databases">
        <authorList>
            <person name="Aslett M."/>
        </authorList>
    </citation>
    <scope>NUCLEOTIDE SEQUENCE [LARGE SCALE GENOMIC DNA]</scope>
    <source>
        <strain evidence="2">Lindley</strain>
    </source>
</reference>
<accession>A0A183BVK5</accession>
<name>A0A183BVK5_GLOPA</name>
<reference evidence="3" key="3">
    <citation type="submission" date="2016-06" db="UniProtKB">
        <authorList>
            <consortium name="WormBaseParasite"/>
        </authorList>
    </citation>
    <scope>IDENTIFICATION</scope>
</reference>
<evidence type="ECO:0000313" key="2">
    <source>
        <dbReference type="Proteomes" id="UP000050741"/>
    </source>
</evidence>
<evidence type="ECO:0000256" key="1">
    <source>
        <dbReference type="SAM" id="MobiDB-lite"/>
    </source>
</evidence>
<protein>
    <submittedName>
        <fullName evidence="3">Uncharacterized protein</fullName>
    </submittedName>
</protein>
<keyword evidence="2" id="KW-1185">Reference proteome</keyword>
<feature type="region of interest" description="Disordered" evidence="1">
    <location>
        <begin position="1"/>
        <end position="23"/>
    </location>
</feature>
<dbReference type="Proteomes" id="UP000050741">
    <property type="component" value="Unassembled WGS sequence"/>
</dbReference>
<dbReference type="AlphaFoldDB" id="A0A183BVK5"/>
<reference evidence="2" key="2">
    <citation type="submission" date="2014-05" db="EMBL/GenBank/DDBJ databases">
        <title>The genome and life-stage specific transcriptomes of Globodera pallida elucidate key aspects of plant parasitism by a cyst nematode.</title>
        <authorList>
            <person name="Cotton J.A."/>
            <person name="Lilley C.J."/>
            <person name="Jones L.M."/>
            <person name="Kikuchi T."/>
            <person name="Reid A.J."/>
            <person name="Thorpe P."/>
            <person name="Tsai I.J."/>
            <person name="Beasley H."/>
            <person name="Blok V."/>
            <person name="Cock P.J.A."/>
            <person name="Van den Akker S.E."/>
            <person name="Holroyd N."/>
            <person name="Hunt M."/>
            <person name="Mantelin S."/>
            <person name="Naghra H."/>
            <person name="Pain A."/>
            <person name="Palomares-Rius J.E."/>
            <person name="Zarowiecki M."/>
            <person name="Berriman M."/>
            <person name="Jones J.T."/>
            <person name="Urwin P.E."/>
        </authorList>
    </citation>
    <scope>NUCLEOTIDE SEQUENCE [LARGE SCALE GENOMIC DNA]</scope>
    <source>
        <strain evidence="2">Lindley</strain>
    </source>
</reference>
<evidence type="ECO:0000313" key="3">
    <source>
        <dbReference type="WBParaSite" id="GPLIN_000464300"/>
    </source>
</evidence>
<sequence>MGGDKMGFQPRGEPTICGGPIVWTTPSPPEGTKAWKIGRLAKGAPRVTGNNGCGPAGAGRLTPRRRWRQFIGQLFRMDDAPSAEAPAGGGQIGGGDASAVAGIAYKIRLAVPHVLIFSTTILYSFAWGRWSFQRLERPYETKMEVNWRVENGFLREIWCLGLDVQHPK</sequence>
<proteinExistence type="predicted"/>
<organism evidence="2 3">
    <name type="scientific">Globodera pallida</name>
    <name type="common">Potato cyst nematode worm</name>
    <name type="synonym">Heterodera pallida</name>
    <dbReference type="NCBI Taxonomy" id="36090"/>
    <lineage>
        <taxon>Eukaryota</taxon>
        <taxon>Metazoa</taxon>
        <taxon>Ecdysozoa</taxon>
        <taxon>Nematoda</taxon>
        <taxon>Chromadorea</taxon>
        <taxon>Rhabditida</taxon>
        <taxon>Tylenchina</taxon>
        <taxon>Tylenchomorpha</taxon>
        <taxon>Tylenchoidea</taxon>
        <taxon>Heteroderidae</taxon>
        <taxon>Heteroderinae</taxon>
        <taxon>Globodera</taxon>
    </lineage>
</organism>
<dbReference type="WBParaSite" id="GPLIN_000464300">
    <property type="protein sequence ID" value="GPLIN_000464300"/>
    <property type="gene ID" value="GPLIN_000464300"/>
</dbReference>